<evidence type="ECO:0000313" key="6">
    <source>
        <dbReference type="EMBL" id="KAK9416788.1"/>
    </source>
</evidence>
<feature type="transmembrane region" description="Helical" evidence="5">
    <location>
        <begin position="315"/>
        <end position="337"/>
    </location>
</feature>
<keyword evidence="3 5" id="KW-1133">Transmembrane helix</keyword>
<feature type="transmembrane region" description="Helical" evidence="5">
    <location>
        <begin position="455"/>
        <end position="474"/>
    </location>
</feature>
<dbReference type="EMBL" id="JARVKF010000404">
    <property type="protein sequence ID" value="KAK9416788.1"/>
    <property type="molecule type" value="Genomic_DNA"/>
</dbReference>
<evidence type="ECO:0000256" key="4">
    <source>
        <dbReference type="ARBA" id="ARBA00023136"/>
    </source>
</evidence>
<feature type="transmembrane region" description="Helical" evidence="5">
    <location>
        <begin position="152"/>
        <end position="174"/>
    </location>
</feature>
<evidence type="ECO:0000256" key="3">
    <source>
        <dbReference type="ARBA" id="ARBA00022989"/>
    </source>
</evidence>
<dbReference type="InterPro" id="IPR004752">
    <property type="entry name" value="AmpG_permease/AT-1"/>
</dbReference>
<feature type="transmembrane region" description="Helical" evidence="5">
    <location>
        <begin position="349"/>
        <end position="368"/>
    </location>
</feature>
<feature type="transmembrane region" description="Helical" evidence="5">
    <location>
        <begin position="119"/>
        <end position="136"/>
    </location>
</feature>
<evidence type="ECO:0000256" key="2">
    <source>
        <dbReference type="ARBA" id="ARBA00022692"/>
    </source>
</evidence>
<keyword evidence="7" id="KW-1185">Reference proteome</keyword>
<evidence type="ECO:0000313" key="7">
    <source>
        <dbReference type="Proteomes" id="UP001408356"/>
    </source>
</evidence>
<evidence type="ECO:0000256" key="5">
    <source>
        <dbReference type="SAM" id="Phobius"/>
    </source>
</evidence>
<evidence type="ECO:0000256" key="1">
    <source>
        <dbReference type="ARBA" id="ARBA00004141"/>
    </source>
</evidence>
<dbReference type="Proteomes" id="UP001408356">
    <property type="component" value="Unassembled WGS sequence"/>
</dbReference>
<feature type="transmembrane region" description="Helical" evidence="5">
    <location>
        <begin position="232"/>
        <end position="250"/>
    </location>
</feature>
<gene>
    <name evidence="6" type="ORF">SUNI508_09486</name>
</gene>
<feature type="transmembrane region" description="Helical" evidence="5">
    <location>
        <begin position="270"/>
        <end position="295"/>
    </location>
</feature>
<feature type="transmembrane region" description="Helical" evidence="5">
    <location>
        <begin position="51"/>
        <end position="70"/>
    </location>
</feature>
<dbReference type="Gene3D" id="1.20.1250.20">
    <property type="entry name" value="MFS general substrate transporter like domains"/>
    <property type="match status" value="1"/>
</dbReference>
<proteinExistence type="predicted"/>
<keyword evidence="4 5" id="KW-0472">Membrane</keyword>
<dbReference type="PANTHER" id="PTHR12778">
    <property type="entry name" value="SOLUTE CARRIER FAMILY 33 ACETYL-COA TRANSPORTER -RELATED"/>
    <property type="match status" value="1"/>
</dbReference>
<organism evidence="6 7">
    <name type="scientific">Seiridium unicorne</name>
    <dbReference type="NCBI Taxonomy" id="138068"/>
    <lineage>
        <taxon>Eukaryota</taxon>
        <taxon>Fungi</taxon>
        <taxon>Dikarya</taxon>
        <taxon>Ascomycota</taxon>
        <taxon>Pezizomycotina</taxon>
        <taxon>Sordariomycetes</taxon>
        <taxon>Xylariomycetidae</taxon>
        <taxon>Amphisphaeriales</taxon>
        <taxon>Sporocadaceae</taxon>
        <taxon>Seiridium</taxon>
    </lineage>
</organism>
<dbReference type="Pfam" id="PF13000">
    <property type="entry name" value="Acatn"/>
    <property type="match status" value="3"/>
</dbReference>
<dbReference type="SUPFAM" id="SSF103473">
    <property type="entry name" value="MFS general substrate transporter"/>
    <property type="match status" value="1"/>
</dbReference>
<sequence>MAEHGPMLHLRRSVEMIEDRTIDDTGSQISVSFDDDPPPKPGLSFAEKKNLLLLFALYFIHAIPLQFSWITMPIILRQQLGYSDVGTFLVSQYPYSWKAIWCPLVDAFYMPRIGRRKTWIVPSFVMVGGVLLWLAFDQDSLVANIAQGNSLSMLWLVLAWFLVMVLCANIRIALDSWALTLLSPPNVHWASFIVTVGELAAALVSFNTFLGVTSLYSHKNEAGREEPARTQFFYKASAIACVVTGILLMIGKREYDKGEAKQSIRGAYAIMWKIVSLRQVWLLMLVHMSSMIGFMTNDTITVLQFVKNGLSDLDIAGLATASLPFATVGGLLVARAFKTRHPLHVWRNMFPWRLALAFISQVTVFFISKYPNSPYRWLVVFLPYCFSRLLENAMWVAFVAFHAQVSDPQYGGIYMSLLSTTLNIRYDTLQFFFTKTIGFIDGTEDVTQPSELIDGYQIVNAASVLLAIPVYWFFLRPTTLYLQNVDVSAWRVNATESDIPVAYELVETRDEHGHEA</sequence>
<keyword evidence="2 5" id="KW-0812">Transmembrane</keyword>
<comment type="subcellular location">
    <subcellularLocation>
        <location evidence="1">Membrane</location>
        <topology evidence="1">Multi-pass membrane protein</topology>
    </subcellularLocation>
</comment>
<dbReference type="InterPro" id="IPR024371">
    <property type="entry name" value="AcetylCoA_trans_1-like"/>
</dbReference>
<comment type="caution">
    <text evidence="6">The sequence shown here is derived from an EMBL/GenBank/DDBJ whole genome shotgun (WGS) entry which is preliminary data.</text>
</comment>
<dbReference type="InterPro" id="IPR036259">
    <property type="entry name" value="MFS_trans_sf"/>
</dbReference>
<name>A0ABR2UQP5_9PEZI</name>
<dbReference type="PANTHER" id="PTHR12778:SF9">
    <property type="entry name" value="ACETYL-COENZYME A TRANSPORTER 1"/>
    <property type="match status" value="1"/>
</dbReference>
<protein>
    <submittedName>
        <fullName evidence="6">Uncharacterized protein</fullName>
    </submittedName>
</protein>
<reference evidence="6 7" key="1">
    <citation type="journal article" date="2024" name="J. Plant Pathol.">
        <title>Sequence and assembly of the genome of Seiridium unicorne, isolate CBS 538.82, causal agent of cypress canker disease.</title>
        <authorList>
            <person name="Scali E."/>
            <person name="Rocca G.D."/>
            <person name="Danti R."/>
            <person name="Garbelotto M."/>
            <person name="Barberini S."/>
            <person name="Baroncelli R."/>
            <person name="Emiliani G."/>
        </authorList>
    </citation>
    <scope>NUCLEOTIDE SEQUENCE [LARGE SCALE GENOMIC DNA]</scope>
    <source>
        <strain evidence="6 7">BM-138-508</strain>
    </source>
</reference>
<feature type="transmembrane region" description="Helical" evidence="5">
    <location>
        <begin position="186"/>
        <end position="212"/>
    </location>
</feature>
<accession>A0ABR2UQP5</accession>